<dbReference type="InterPro" id="IPR017900">
    <property type="entry name" value="4Fe4S_Fe_S_CS"/>
</dbReference>
<dbReference type="AlphaFoldDB" id="A0A133V3X5"/>
<dbReference type="Pfam" id="PF00037">
    <property type="entry name" value="Fer4"/>
    <property type="match status" value="1"/>
</dbReference>
<dbReference type="PATRIC" id="fig|1698273.3.peg.762"/>
<dbReference type="SUPFAM" id="SSF52540">
    <property type="entry name" value="P-loop containing nucleoside triphosphate hydrolases"/>
    <property type="match status" value="1"/>
</dbReference>
<evidence type="ECO:0000313" key="2">
    <source>
        <dbReference type="EMBL" id="KXB01133.1"/>
    </source>
</evidence>
<evidence type="ECO:0000259" key="1">
    <source>
        <dbReference type="PROSITE" id="PS51379"/>
    </source>
</evidence>
<dbReference type="PROSITE" id="PS00198">
    <property type="entry name" value="4FE4S_FER_1"/>
    <property type="match status" value="1"/>
</dbReference>
<accession>A0A133V3X5</accession>
<dbReference type="CDD" id="cd03110">
    <property type="entry name" value="SIMIBI_bact_arch"/>
    <property type="match status" value="1"/>
</dbReference>
<organism evidence="2 3">
    <name type="scientific">candidate division MSBL1 archaeon SCGC-AAA261D19</name>
    <dbReference type="NCBI Taxonomy" id="1698273"/>
    <lineage>
        <taxon>Archaea</taxon>
        <taxon>Methanobacteriati</taxon>
        <taxon>Methanobacteriota</taxon>
        <taxon>candidate division MSBL1</taxon>
    </lineage>
</organism>
<dbReference type="SUPFAM" id="SSF54862">
    <property type="entry name" value="4Fe-4S ferredoxins"/>
    <property type="match status" value="1"/>
</dbReference>
<dbReference type="PROSITE" id="PS51379">
    <property type="entry name" value="4FE4S_FER_2"/>
    <property type="match status" value="2"/>
</dbReference>
<dbReference type="EMBL" id="LHXX01000064">
    <property type="protein sequence ID" value="KXB01133.1"/>
    <property type="molecule type" value="Genomic_DNA"/>
</dbReference>
<feature type="domain" description="4Fe-4S ferredoxin-type" evidence="1">
    <location>
        <begin position="58"/>
        <end position="83"/>
    </location>
</feature>
<dbReference type="GO" id="GO:0016491">
    <property type="term" value="F:oxidoreductase activity"/>
    <property type="evidence" value="ECO:0007669"/>
    <property type="project" value="UniProtKB-ARBA"/>
</dbReference>
<dbReference type="Proteomes" id="UP000070400">
    <property type="component" value="Unassembled WGS sequence"/>
</dbReference>
<proteinExistence type="predicted"/>
<dbReference type="Gene3D" id="3.30.70.20">
    <property type="match status" value="1"/>
</dbReference>
<dbReference type="Gene3D" id="3.40.50.300">
    <property type="entry name" value="P-loop containing nucleotide triphosphate hydrolases"/>
    <property type="match status" value="1"/>
</dbReference>
<dbReference type="Pfam" id="PF01656">
    <property type="entry name" value="CbiA"/>
    <property type="match status" value="1"/>
</dbReference>
<dbReference type="InterPro" id="IPR027417">
    <property type="entry name" value="P-loop_NTPase"/>
</dbReference>
<name>A0A133V3X5_9EURY</name>
<dbReference type="PANTHER" id="PTHR43534:SF1">
    <property type="entry name" value="4FE-4S CLUSTER CONTAINING PARA FAMILY ATPASE PROTEIN"/>
    <property type="match status" value="1"/>
</dbReference>
<gene>
    <name evidence="2" type="ORF">AKJ43_03655</name>
</gene>
<dbReference type="PANTHER" id="PTHR43534">
    <property type="entry name" value="MIND SUPERFAMILY P-LOOP ATPASE CONTAINING AN INSERTED FERREDOXIN DOMAIN"/>
    <property type="match status" value="1"/>
</dbReference>
<sequence>MRQLTVISGKGGTGKTTITAAFASMAKNAVFADCDCDAPDLQLILKPKVVGKEEYIGSAVAIKKTNCSKCGKCREVCRFGAIDNEIKIIKAKCEGCGACAFVCPENAIEMKKEKTGTIYRSLTRFGPLIHAELRIGEEASGKLVNRVRKKAKELASGEGLIIIDGSPGIGCPVISSITGVDAVLVVAEPTVTGIYDMERALEVAEHFEIPAMVCINKHNINKEKTKEIEEFCRTRGVPVVGKLPYDDVATRAMINEQTVIEYSNSELSKSLKEIWGKIESTLS</sequence>
<evidence type="ECO:0000313" key="3">
    <source>
        <dbReference type="Proteomes" id="UP000070400"/>
    </source>
</evidence>
<protein>
    <submittedName>
        <fullName evidence="2">(4Fe-4S)-binding protein</fullName>
    </submittedName>
</protein>
<feature type="domain" description="4Fe-4S ferredoxin-type" evidence="1">
    <location>
        <begin position="84"/>
        <end position="113"/>
    </location>
</feature>
<keyword evidence="3" id="KW-1185">Reference proteome</keyword>
<dbReference type="InterPro" id="IPR017896">
    <property type="entry name" value="4Fe4S_Fe-S-bd"/>
</dbReference>
<reference evidence="2 3" key="1">
    <citation type="journal article" date="2016" name="Sci. Rep.">
        <title>Metabolic traits of an uncultured archaeal lineage -MSBL1- from brine pools of the Red Sea.</title>
        <authorList>
            <person name="Mwirichia R."/>
            <person name="Alam I."/>
            <person name="Rashid M."/>
            <person name="Vinu M."/>
            <person name="Ba-Alawi W."/>
            <person name="Anthony Kamau A."/>
            <person name="Kamanda Ngugi D."/>
            <person name="Goker M."/>
            <person name="Klenk H.P."/>
            <person name="Bajic V."/>
            <person name="Stingl U."/>
        </authorList>
    </citation>
    <scope>NUCLEOTIDE SEQUENCE [LARGE SCALE GENOMIC DNA]</scope>
    <source>
        <strain evidence="2">SCGC-AAA261D19</strain>
    </source>
</reference>
<dbReference type="InterPro" id="IPR002586">
    <property type="entry name" value="CobQ/CobB/MinD/ParA_Nub-bd_dom"/>
</dbReference>
<comment type="caution">
    <text evidence="2">The sequence shown here is derived from an EMBL/GenBank/DDBJ whole genome shotgun (WGS) entry which is preliminary data.</text>
</comment>